<dbReference type="KEGG" id="abm:ABSDF3421"/>
<name>B0VNA2_ACIBS</name>
<dbReference type="CDD" id="cd14671">
    <property type="entry name" value="PAAR_like"/>
    <property type="match status" value="1"/>
</dbReference>
<sequence>MNSFMQQSHKQMKTIIGNIMAKPNFLKDLTFQDLQNLTDDEKAQLLEAEQLYNQQKPKSIYLLAVNGSKTKNGGLVRTLSNNYQLEGVSIACVGDEVLYADGTTSKIISGAGEAYFIDGRAAALVGSRVENGDEVVDTTLYSHTIVLYDDQPKPQNFLNHD</sequence>
<reference evidence="1 2" key="1">
    <citation type="journal article" date="2008" name="PLoS ONE">
        <title>Comparative analysis of Acinetobacters: three genomes for three lifestyles.</title>
        <authorList>
            <person name="Vallenet D."/>
            <person name="Nordmann P."/>
            <person name="Barbe V."/>
            <person name="Poirel L."/>
            <person name="Mangenot S."/>
            <person name="Bataille E."/>
            <person name="Dossat C."/>
            <person name="Gas S."/>
            <person name="Kreimeyer A."/>
            <person name="Lenoble P."/>
            <person name="Oztas S."/>
            <person name="Poulain J."/>
            <person name="Segurens B."/>
            <person name="Robert C."/>
            <person name="Abergel C."/>
            <person name="Claverie J.M."/>
            <person name="Raoult D."/>
            <person name="Medigue C."/>
            <person name="Weissenbach J."/>
            <person name="Cruveiller S."/>
        </authorList>
    </citation>
    <scope>NUCLEOTIDE SEQUENCE [LARGE SCALE GENOMIC DNA]</scope>
    <source>
        <strain evidence="1 2">SDF</strain>
    </source>
</reference>
<dbReference type="AlphaFoldDB" id="B0VNA2"/>
<dbReference type="BioCyc" id="ABAU509170:GCL9-2829-MONOMER"/>
<dbReference type="InterPro" id="IPR008727">
    <property type="entry name" value="PAAR_motif"/>
</dbReference>
<evidence type="ECO:0000313" key="1">
    <source>
        <dbReference type="EMBL" id="CAP02688.1"/>
    </source>
</evidence>
<evidence type="ECO:0000313" key="2">
    <source>
        <dbReference type="Proteomes" id="UP000001741"/>
    </source>
</evidence>
<gene>
    <name evidence="1" type="ordered locus">ABSDF3421</name>
</gene>
<dbReference type="HOGENOM" id="CLU_139164_1_0_6"/>
<dbReference type="EMBL" id="CU468230">
    <property type="protein sequence ID" value="CAP02688.1"/>
    <property type="molecule type" value="Genomic_DNA"/>
</dbReference>
<organism evidence="1 2">
    <name type="scientific">Acinetobacter baumannii (strain SDF)</name>
    <dbReference type="NCBI Taxonomy" id="509170"/>
    <lineage>
        <taxon>Bacteria</taxon>
        <taxon>Pseudomonadati</taxon>
        <taxon>Pseudomonadota</taxon>
        <taxon>Gammaproteobacteria</taxon>
        <taxon>Moraxellales</taxon>
        <taxon>Moraxellaceae</taxon>
        <taxon>Acinetobacter</taxon>
        <taxon>Acinetobacter calcoaceticus/baumannii complex</taxon>
    </lineage>
</organism>
<evidence type="ECO:0008006" key="3">
    <source>
        <dbReference type="Google" id="ProtNLM"/>
    </source>
</evidence>
<proteinExistence type="predicted"/>
<accession>B0VNA2</accession>
<dbReference type="Proteomes" id="UP000001741">
    <property type="component" value="Chromosome"/>
</dbReference>
<protein>
    <recommendedName>
        <fullName evidence="3">PAAR domain-containing protein</fullName>
    </recommendedName>
</protein>
<dbReference type="Pfam" id="PF05488">
    <property type="entry name" value="PAAR_motif"/>
    <property type="match status" value="1"/>
</dbReference>